<keyword evidence="2" id="KW-1185">Reference proteome</keyword>
<dbReference type="PANTHER" id="PTHR34213:SF2">
    <property type="entry name" value="NUCLEAR TRANSPORT FACTOR 2 (NTF2) FAMILY PROTEIN"/>
    <property type="match status" value="1"/>
</dbReference>
<evidence type="ECO:0000313" key="2">
    <source>
        <dbReference type="Proteomes" id="UP000243498"/>
    </source>
</evidence>
<dbReference type="InterPro" id="IPR032710">
    <property type="entry name" value="NTF2-like_dom_sf"/>
</dbReference>
<dbReference type="AlphaFoldDB" id="A0A166W044"/>
<name>A0A166W044_METRR</name>
<dbReference type="OMA" id="QWYGLQT"/>
<protein>
    <recommendedName>
        <fullName evidence="3">SnoaL-like domain-containing protein</fullName>
    </recommendedName>
</protein>
<comment type="caution">
    <text evidence="1">The sequence shown here is derived from an EMBL/GenBank/DDBJ whole genome shotgun (WGS) entry which is preliminary data.</text>
</comment>
<organism evidence="1 2">
    <name type="scientific">Metarhizium rileyi (strain RCEF 4871)</name>
    <name type="common">Nomuraea rileyi</name>
    <dbReference type="NCBI Taxonomy" id="1649241"/>
    <lineage>
        <taxon>Eukaryota</taxon>
        <taxon>Fungi</taxon>
        <taxon>Dikarya</taxon>
        <taxon>Ascomycota</taxon>
        <taxon>Pezizomycotina</taxon>
        <taxon>Sordariomycetes</taxon>
        <taxon>Hypocreomycetidae</taxon>
        <taxon>Hypocreales</taxon>
        <taxon>Clavicipitaceae</taxon>
        <taxon>Metarhizium</taxon>
    </lineage>
</organism>
<dbReference type="Proteomes" id="UP000243498">
    <property type="component" value="Unassembled WGS sequence"/>
</dbReference>
<accession>A0A166W044</accession>
<evidence type="ECO:0000313" key="1">
    <source>
        <dbReference type="EMBL" id="OAA34214.1"/>
    </source>
</evidence>
<sequence length="186" mass="20794">MAAQNQSIWDLVDVKNKDINEAAGVSLNARQKLAVGSVLDLFEGHPSLKHLALWNPKGTFQDPIALAEGYDRFAAQWYGLPALFDHIAIQSHKVTDGGNPIFLELSNKYVLKGIKKEQLIHSVVRINLALDGRIDAVEDRWNDKLPNNSVSEVLRKLSASITSNLIKVPSTEEEDNLMKAERRQQE</sequence>
<reference evidence="1 2" key="1">
    <citation type="journal article" date="2016" name="Genome Biol. Evol.">
        <title>Divergent and convergent evolution of fungal pathogenicity.</title>
        <authorList>
            <person name="Shang Y."/>
            <person name="Xiao G."/>
            <person name="Zheng P."/>
            <person name="Cen K."/>
            <person name="Zhan S."/>
            <person name="Wang C."/>
        </authorList>
    </citation>
    <scope>NUCLEOTIDE SEQUENCE [LARGE SCALE GENOMIC DNA]</scope>
    <source>
        <strain evidence="1 2">RCEF 4871</strain>
    </source>
</reference>
<proteinExistence type="predicted"/>
<dbReference type="PANTHER" id="PTHR34213">
    <property type="entry name" value="NUCLEAR TRANSPORT FACTOR 2 (NTF2) FAMILY PROTEIN"/>
    <property type="match status" value="1"/>
</dbReference>
<gene>
    <name evidence="1" type="ORF">NOR_08615</name>
</gene>
<dbReference type="OrthoDB" id="2400485at2759"/>
<dbReference type="EMBL" id="AZHC01000059">
    <property type="protein sequence ID" value="OAA34214.1"/>
    <property type="molecule type" value="Genomic_DNA"/>
</dbReference>
<dbReference type="SUPFAM" id="SSF54427">
    <property type="entry name" value="NTF2-like"/>
    <property type="match status" value="1"/>
</dbReference>
<evidence type="ECO:0008006" key="3">
    <source>
        <dbReference type="Google" id="ProtNLM"/>
    </source>
</evidence>